<evidence type="ECO:0000313" key="7">
    <source>
        <dbReference type="Proteomes" id="UP001501116"/>
    </source>
</evidence>
<evidence type="ECO:0000256" key="4">
    <source>
        <dbReference type="ARBA" id="ARBA00022840"/>
    </source>
</evidence>
<dbReference type="InterPro" id="IPR017871">
    <property type="entry name" value="ABC_transporter-like_CS"/>
</dbReference>
<proteinExistence type="inferred from homology"/>
<dbReference type="Proteomes" id="UP001501116">
    <property type="component" value="Unassembled WGS sequence"/>
</dbReference>
<keyword evidence="2" id="KW-0813">Transport</keyword>
<dbReference type="InterPro" id="IPR003593">
    <property type="entry name" value="AAA+_ATPase"/>
</dbReference>
<feature type="domain" description="ABC transporter" evidence="5">
    <location>
        <begin position="262"/>
        <end position="479"/>
    </location>
</feature>
<dbReference type="RefSeq" id="WP_344425526.1">
    <property type="nucleotide sequence ID" value="NZ_BAAANN010000025.1"/>
</dbReference>
<dbReference type="PROSITE" id="PS00211">
    <property type="entry name" value="ABC_TRANSPORTER_1"/>
    <property type="match status" value="1"/>
</dbReference>
<dbReference type="PANTHER" id="PTHR43776">
    <property type="entry name" value="TRANSPORT ATP-BINDING PROTEIN"/>
    <property type="match status" value="1"/>
</dbReference>
<keyword evidence="7" id="KW-1185">Reference proteome</keyword>
<organism evidence="6 7">
    <name type="scientific">Amycolatopsis minnesotensis</name>
    <dbReference type="NCBI Taxonomy" id="337894"/>
    <lineage>
        <taxon>Bacteria</taxon>
        <taxon>Bacillati</taxon>
        <taxon>Actinomycetota</taxon>
        <taxon>Actinomycetes</taxon>
        <taxon>Pseudonocardiales</taxon>
        <taxon>Pseudonocardiaceae</taxon>
        <taxon>Amycolatopsis</taxon>
    </lineage>
</organism>
<dbReference type="SUPFAM" id="SSF52540">
    <property type="entry name" value="P-loop containing nucleoside triphosphate hydrolases"/>
    <property type="match status" value="2"/>
</dbReference>
<dbReference type="Gene3D" id="3.40.50.300">
    <property type="entry name" value="P-loop containing nucleotide triphosphate hydrolases"/>
    <property type="match status" value="2"/>
</dbReference>
<protein>
    <submittedName>
        <fullName evidence="6">ABC transporter ATP-binding protein</fullName>
    </submittedName>
</protein>
<dbReference type="PANTHER" id="PTHR43776:SF7">
    <property type="entry name" value="D,D-DIPEPTIDE TRANSPORT ATP-BINDING PROTEIN DDPF-RELATED"/>
    <property type="match status" value="1"/>
</dbReference>
<feature type="domain" description="ABC transporter" evidence="5">
    <location>
        <begin position="4"/>
        <end position="245"/>
    </location>
</feature>
<dbReference type="InterPro" id="IPR027417">
    <property type="entry name" value="P-loop_NTPase"/>
</dbReference>
<evidence type="ECO:0000256" key="1">
    <source>
        <dbReference type="ARBA" id="ARBA00005417"/>
    </source>
</evidence>
<dbReference type="PROSITE" id="PS50893">
    <property type="entry name" value="ABC_TRANSPORTER_2"/>
    <property type="match status" value="2"/>
</dbReference>
<dbReference type="Pfam" id="PF00005">
    <property type="entry name" value="ABC_tran"/>
    <property type="match status" value="2"/>
</dbReference>
<name>A0ABN2RTR9_9PSEU</name>
<evidence type="ECO:0000256" key="3">
    <source>
        <dbReference type="ARBA" id="ARBA00022741"/>
    </source>
</evidence>
<dbReference type="InterPro" id="IPR003439">
    <property type="entry name" value="ABC_transporter-like_ATP-bd"/>
</dbReference>
<dbReference type="EMBL" id="BAAANN010000025">
    <property type="protein sequence ID" value="GAA1974618.1"/>
    <property type="molecule type" value="Genomic_DNA"/>
</dbReference>
<keyword evidence="3" id="KW-0547">Nucleotide-binding</keyword>
<reference evidence="6 7" key="1">
    <citation type="journal article" date="2019" name="Int. J. Syst. Evol. Microbiol.">
        <title>The Global Catalogue of Microorganisms (GCM) 10K type strain sequencing project: providing services to taxonomists for standard genome sequencing and annotation.</title>
        <authorList>
            <consortium name="The Broad Institute Genomics Platform"/>
            <consortium name="The Broad Institute Genome Sequencing Center for Infectious Disease"/>
            <person name="Wu L."/>
            <person name="Ma J."/>
        </authorList>
    </citation>
    <scope>NUCLEOTIDE SEQUENCE [LARGE SCALE GENOMIC DNA]</scope>
    <source>
        <strain evidence="6 7">JCM 14545</strain>
    </source>
</reference>
<evidence type="ECO:0000313" key="6">
    <source>
        <dbReference type="EMBL" id="GAA1974618.1"/>
    </source>
</evidence>
<evidence type="ECO:0000259" key="5">
    <source>
        <dbReference type="PROSITE" id="PS50893"/>
    </source>
</evidence>
<dbReference type="SMART" id="SM00382">
    <property type="entry name" value="AAA"/>
    <property type="match status" value="2"/>
</dbReference>
<dbReference type="GO" id="GO:0005524">
    <property type="term" value="F:ATP binding"/>
    <property type="evidence" value="ECO:0007669"/>
    <property type="project" value="UniProtKB-KW"/>
</dbReference>
<gene>
    <name evidence="6" type="ORF">GCM10009754_57220</name>
</gene>
<accession>A0ABN2RTR9</accession>
<evidence type="ECO:0000256" key="2">
    <source>
        <dbReference type="ARBA" id="ARBA00022448"/>
    </source>
</evidence>
<sequence>MTALELTDVSARAGAAVLLDGITLSLRPGRVVAVIGGSGAGKTTLGLAALGQSRPGVRLSGSVRLGGAELLGSSTSERRLARAGVVGHLPQQPAAVLDPVRRCGSVLAELAALRVRGRAARVAAGHAALASAGLDPVLWRRFPHQLSGGQQQRMALATTLVTRPRLLVLDEPTTGLHDEARAALAERLRVLAGAGVALLVLTHDFALVRAVADEVAVLHEGRLVEAGETHAVLTGPAHPVTRALAGVPRVSTTNTRPPDPMVVVRGLTVRAGRATLIEGVDLDLPVGSRTALLGASGAGKTTLARALAGLAVPSSGTVELDGVALPPRVRRRSTAQLRAIQYVHQDTLASFDEFRPVLAQIAETARRLRGLGEAAARAEALEVVRALGVEAVAGRRPDSLSGGQLQRCALARALLARPRLLVCDEVTSALDPVTTAGVLGLVAESAAEQGTALLMIGHDRAALDAVTDRTVVLDDGRRVR</sequence>
<comment type="caution">
    <text evidence="6">The sequence shown here is derived from an EMBL/GenBank/DDBJ whole genome shotgun (WGS) entry which is preliminary data.</text>
</comment>
<keyword evidence="4 6" id="KW-0067">ATP-binding</keyword>
<dbReference type="InterPro" id="IPR050319">
    <property type="entry name" value="ABC_transp_ATP-bind"/>
</dbReference>
<comment type="similarity">
    <text evidence="1">Belongs to the ABC transporter superfamily.</text>
</comment>